<name>A0AAV2G9E2_9ROSI</name>
<protein>
    <submittedName>
        <fullName evidence="2">Uncharacterized protein</fullName>
    </submittedName>
</protein>
<evidence type="ECO:0000313" key="2">
    <source>
        <dbReference type="EMBL" id="CAL1406373.1"/>
    </source>
</evidence>
<evidence type="ECO:0000313" key="3">
    <source>
        <dbReference type="Proteomes" id="UP001497516"/>
    </source>
</evidence>
<dbReference type="Proteomes" id="UP001497516">
    <property type="component" value="Chromosome 8"/>
</dbReference>
<proteinExistence type="predicted"/>
<keyword evidence="3" id="KW-1185">Reference proteome</keyword>
<evidence type="ECO:0000256" key="1">
    <source>
        <dbReference type="SAM" id="MobiDB-lite"/>
    </source>
</evidence>
<dbReference type="AlphaFoldDB" id="A0AAV2G9E2"/>
<reference evidence="2 3" key="1">
    <citation type="submission" date="2024-04" db="EMBL/GenBank/DDBJ databases">
        <authorList>
            <person name="Fracassetti M."/>
        </authorList>
    </citation>
    <scope>NUCLEOTIDE SEQUENCE [LARGE SCALE GENOMIC DNA]</scope>
</reference>
<dbReference type="EMBL" id="OZ034821">
    <property type="protein sequence ID" value="CAL1406373.1"/>
    <property type="molecule type" value="Genomic_DNA"/>
</dbReference>
<gene>
    <name evidence="2" type="ORF">LTRI10_LOCUS46105</name>
</gene>
<accession>A0AAV2G9E2</accession>
<organism evidence="2 3">
    <name type="scientific">Linum trigynum</name>
    <dbReference type="NCBI Taxonomy" id="586398"/>
    <lineage>
        <taxon>Eukaryota</taxon>
        <taxon>Viridiplantae</taxon>
        <taxon>Streptophyta</taxon>
        <taxon>Embryophyta</taxon>
        <taxon>Tracheophyta</taxon>
        <taxon>Spermatophyta</taxon>
        <taxon>Magnoliopsida</taxon>
        <taxon>eudicotyledons</taxon>
        <taxon>Gunneridae</taxon>
        <taxon>Pentapetalae</taxon>
        <taxon>rosids</taxon>
        <taxon>fabids</taxon>
        <taxon>Malpighiales</taxon>
        <taxon>Linaceae</taxon>
        <taxon>Linum</taxon>
    </lineage>
</organism>
<sequence length="112" mass="10993">MDGGVGCRDDAGSGEFGRGAGADMEVGRGVVAARSDAGAVADGKVGRGVAAARSAAGRAAAATGGVRLEDGDTRVAWWDIVMTGRNIGDTRQAVPTAGDGRLAIPTCYVDGG</sequence>
<feature type="region of interest" description="Disordered" evidence="1">
    <location>
        <begin position="1"/>
        <end position="22"/>
    </location>
</feature>